<dbReference type="InterPro" id="IPR023214">
    <property type="entry name" value="HAD_sf"/>
</dbReference>
<dbReference type="PANTHER" id="PTHR43611">
    <property type="entry name" value="ALPHA-D-GLUCOSE 1-PHOSPHATE PHOSPHATASE"/>
    <property type="match status" value="1"/>
</dbReference>
<dbReference type="EMBL" id="CP073767">
    <property type="protein sequence ID" value="UWZ56053.1"/>
    <property type="molecule type" value="Genomic_DNA"/>
</dbReference>
<name>A0A9Q9IN79_9ACTN</name>
<evidence type="ECO:0000313" key="2">
    <source>
        <dbReference type="Proteomes" id="UP001058003"/>
    </source>
</evidence>
<dbReference type="OrthoDB" id="9797415at2"/>
<evidence type="ECO:0000313" key="1">
    <source>
        <dbReference type="EMBL" id="UWZ56053.1"/>
    </source>
</evidence>
<dbReference type="KEGG" id="daur:Daura_07645"/>
<organism evidence="1 2">
    <name type="scientific">Dactylosporangium aurantiacum</name>
    <dbReference type="NCBI Taxonomy" id="35754"/>
    <lineage>
        <taxon>Bacteria</taxon>
        <taxon>Bacillati</taxon>
        <taxon>Actinomycetota</taxon>
        <taxon>Actinomycetes</taxon>
        <taxon>Micromonosporales</taxon>
        <taxon>Micromonosporaceae</taxon>
        <taxon>Dactylosporangium</taxon>
    </lineage>
</organism>
<dbReference type="NCBIfam" id="TIGR01509">
    <property type="entry name" value="HAD-SF-IA-v3"/>
    <property type="match status" value="1"/>
</dbReference>
<dbReference type="SFLD" id="SFLDG01129">
    <property type="entry name" value="C1.5:_HAD__Beta-PGM__Phosphata"/>
    <property type="match status" value="1"/>
</dbReference>
<dbReference type="SFLD" id="SFLDS00003">
    <property type="entry name" value="Haloacid_Dehalogenase"/>
    <property type="match status" value="1"/>
</dbReference>
<protein>
    <submittedName>
        <fullName evidence="1">HAD-IA family hydrolase</fullName>
    </submittedName>
</protein>
<dbReference type="PRINTS" id="PR00413">
    <property type="entry name" value="HADHALOGNASE"/>
</dbReference>
<gene>
    <name evidence="1" type="ORF">Daura_07645</name>
</gene>
<reference evidence="1" key="1">
    <citation type="submission" date="2021-04" db="EMBL/GenBank/DDBJ databases">
        <title>Dactylosporangium aurantiacum NRRL B-8018 full assembly.</title>
        <authorList>
            <person name="Hartkoorn R.C."/>
            <person name="Beaudoing E."/>
            <person name="Hot D."/>
        </authorList>
    </citation>
    <scope>NUCLEOTIDE SEQUENCE</scope>
    <source>
        <strain evidence="1">NRRL B-8018</strain>
    </source>
</reference>
<dbReference type="NCBIfam" id="TIGR01549">
    <property type="entry name" value="HAD-SF-IA-v1"/>
    <property type="match status" value="1"/>
</dbReference>
<keyword evidence="2" id="KW-1185">Reference proteome</keyword>
<dbReference type="InterPro" id="IPR006439">
    <property type="entry name" value="HAD-SF_hydro_IA"/>
</dbReference>
<keyword evidence="1" id="KW-0378">Hydrolase</keyword>
<proteinExistence type="predicted"/>
<sequence>MTPRPTALLIDFDGVLRRHDPTVAAAVETRHGLEPGAILAAGLEWDRQLPAIIGQVKRDEWLASIAGALRVDEAVVLEWDAYKGEIVPEVLRFVKDVRAAGMKVGLATNSMDDLADVLALHGLSAQFDAVANSSEIGVHKPAPGFFRAACALVGAHPKQCLFVDDTDRNIRAARAAGLSAYRYTPGDDLAYARKALGLQG</sequence>
<dbReference type="PANTHER" id="PTHR43611:SF3">
    <property type="entry name" value="FLAVIN MONONUCLEOTIDE HYDROLASE 1, CHLOROPLATIC"/>
    <property type="match status" value="1"/>
</dbReference>
<dbReference type="InterPro" id="IPR036412">
    <property type="entry name" value="HAD-like_sf"/>
</dbReference>
<dbReference type="RefSeq" id="WP_033357813.1">
    <property type="nucleotide sequence ID" value="NZ_CP073767.1"/>
</dbReference>
<accession>A0A9Q9IN79</accession>
<dbReference type="AlphaFoldDB" id="A0A9Q9IN79"/>
<dbReference type="Proteomes" id="UP001058003">
    <property type="component" value="Chromosome"/>
</dbReference>
<dbReference type="GO" id="GO:0016787">
    <property type="term" value="F:hydrolase activity"/>
    <property type="evidence" value="ECO:0007669"/>
    <property type="project" value="UniProtKB-KW"/>
</dbReference>
<dbReference type="Pfam" id="PF00702">
    <property type="entry name" value="Hydrolase"/>
    <property type="match status" value="1"/>
</dbReference>
<dbReference type="SUPFAM" id="SSF56784">
    <property type="entry name" value="HAD-like"/>
    <property type="match status" value="1"/>
</dbReference>
<dbReference type="Gene3D" id="3.40.50.1000">
    <property type="entry name" value="HAD superfamily/HAD-like"/>
    <property type="match status" value="1"/>
</dbReference>